<proteinExistence type="predicted"/>
<keyword evidence="2" id="KW-1185">Reference proteome</keyword>
<name>A4G5A1_HERAR</name>
<dbReference type="STRING" id="204773.HEAR1521"/>
<dbReference type="EMBL" id="CU207211">
    <property type="protein sequence ID" value="CAL61688.1"/>
    <property type="molecule type" value="Genomic_DNA"/>
</dbReference>
<dbReference type="Proteomes" id="UP000006697">
    <property type="component" value="Chromosome"/>
</dbReference>
<organism evidence="1 2">
    <name type="scientific">Herminiimonas arsenicoxydans</name>
    <dbReference type="NCBI Taxonomy" id="204773"/>
    <lineage>
        <taxon>Bacteria</taxon>
        <taxon>Pseudomonadati</taxon>
        <taxon>Pseudomonadota</taxon>
        <taxon>Betaproteobacteria</taxon>
        <taxon>Burkholderiales</taxon>
        <taxon>Oxalobacteraceae</taxon>
        <taxon>Herminiimonas</taxon>
    </lineage>
</organism>
<evidence type="ECO:0000313" key="2">
    <source>
        <dbReference type="Proteomes" id="UP000006697"/>
    </source>
</evidence>
<dbReference type="KEGG" id="har:HEAR1521"/>
<dbReference type="HOGENOM" id="CLU_2584932_0_0_4"/>
<sequence>MNFRPGTPVFEFRIATRSGVLLYAVDADFLSTVRRAVAAKRKWQLLLPASTLRVHLLYPNGKRVPRADIKAALKAIQGER</sequence>
<evidence type="ECO:0000313" key="1">
    <source>
        <dbReference type="EMBL" id="CAL61688.1"/>
    </source>
</evidence>
<gene>
    <name evidence="1" type="ordered locus">HEAR1521</name>
</gene>
<accession>A4G5A1</accession>
<reference evidence="1 2" key="1">
    <citation type="journal article" date="2007" name="PLoS Genet.">
        <title>A tale of two oxidation states: bacterial colonization of arsenic-rich environments.</title>
        <authorList>
            <person name="Muller D."/>
            <person name="Medigue C."/>
            <person name="Koechler S."/>
            <person name="Barbe V."/>
            <person name="Barakat M."/>
            <person name="Talla E."/>
            <person name="Bonnefoy V."/>
            <person name="Krin E."/>
            <person name="Arsene-Ploetze F."/>
            <person name="Carapito C."/>
            <person name="Chandler M."/>
            <person name="Cournoyer B."/>
            <person name="Cruveiller S."/>
            <person name="Dossat C."/>
            <person name="Duval S."/>
            <person name="Heymann M."/>
            <person name="Leize E."/>
            <person name="Lieutaud A."/>
            <person name="Lievremont D."/>
            <person name="Makita Y."/>
            <person name="Mangenot S."/>
            <person name="Nitschke W."/>
            <person name="Ortet P."/>
            <person name="Perdrial N."/>
            <person name="Schoepp B."/>
            <person name="Siguier N."/>
            <person name="Simeonova D.D."/>
            <person name="Rouy Z."/>
            <person name="Segurens B."/>
            <person name="Turlin E."/>
            <person name="Vallenet D."/>
            <person name="Van Dorsselaer A."/>
            <person name="Weiss S."/>
            <person name="Weissenbach J."/>
            <person name="Lett M.C."/>
            <person name="Danchin A."/>
            <person name="Bertin P.N."/>
        </authorList>
    </citation>
    <scope>NUCLEOTIDE SEQUENCE [LARGE SCALE GENOMIC DNA]</scope>
    <source>
        <strain evidence="2">ULPAs1</strain>
    </source>
</reference>
<dbReference type="AlphaFoldDB" id="A4G5A1"/>
<protein>
    <submittedName>
        <fullName evidence="1">Uncharacterized protein</fullName>
    </submittedName>
</protein>